<dbReference type="AlphaFoldDB" id="A0A444V7F4"/>
<keyword evidence="3" id="KW-1185">Reference proteome</keyword>
<proteinExistence type="predicted"/>
<dbReference type="GO" id="GO:0097228">
    <property type="term" value="C:sperm principal piece"/>
    <property type="evidence" value="ECO:0007669"/>
    <property type="project" value="InterPro"/>
</dbReference>
<accession>A0A444V7F4</accession>
<gene>
    <name evidence="2" type="ORF">EOD39_15785</name>
</gene>
<feature type="domain" description="CATSPERG beta-propeller" evidence="1">
    <location>
        <begin position="2"/>
        <end position="56"/>
    </location>
</feature>
<dbReference type="InterPro" id="IPR053871">
    <property type="entry name" value="CATSPERG_beta-prop"/>
</dbReference>
<dbReference type="Pfam" id="PF15064">
    <property type="entry name" value="CATSPERG_beta-prop"/>
    <property type="match status" value="2"/>
</dbReference>
<comment type="caution">
    <text evidence="2">The sequence shown here is derived from an EMBL/GenBank/DDBJ whole genome shotgun (WGS) entry which is preliminary data.</text>
</comment>
<sequence length="226" mass="26042">QVSIDSCWVGSLSCPQASFSSTIQDVISTESAVFIRQNQLVYRFTGDFALLPLTEKPSEQGSGFLILTGSESFTDTPLVIRGVEFNPYSWLLILWGNTLICSYDSADTYMFFTGFPATQMIKYFALSFQGEFTFITEDEERMRFESLPPPNLFSRIQHYRAEPPEVLDPAGFYSPSSLSIYHGLLYQLLWLHSQYNRPYGDPVHDPTWRWWKNKAMYEVRQTNCNP</sequence>
<organism evidence="2 3">
    <name type="scientific">Acipenser ruthenus</name>
    <name type="common">Sterlet sturgeon</name>
    <dbReference type="NCBI Taxonomy" id="7906"/>
    <lineage>
        <taxon>Eukaryota</taxon>
        <taxon>Metazoa</taxon>
        <taxon>Chordata</taxon>
        <taxon>Craniata</taxon>
        <taxon>Vertebrata</taxon>
        <taxon>Euteleostomi</taxon>
        <taxon>Actinopterygii</taxon>
        <taxon>Chondrostei</taxon>
        <taxon>Acipenseriformes</taxon>
        <taxon>Acipenseridae</taxon>
        <taxon>Acipenser</taxon>
    </lineage>
</organism>
<dbReference type="GO" id="GO:0036128">
    <property type="term" value="C:CatSper complex"/>
    <property type="evidence" value="ECO:0007669"/>
    <property type="project" value="InterPro"/>
</dbReference>
<reference evidence="2 3" key="1">
    <citation type="submission" date="2019-01" db="EMBL/GenBank/DDBJ databases">
        <title>Draft Genome and Complete Hox-Cluster Characterization of the Sterlet Sturgeon (Acipenser ruthenus).</title>
        <authorList>
            <person name="Wei Q."/>
        </authorList>
    </citation>
    <scope>NUCLEOTIDE SEQUENCE [LARGE SCALE GENOMIC DNA]</scope>
    <source>
        <strain evidence="2">WHYD16114868_AA</strain>
        <tissue evidence="2">Blood</tissue>
    </source>
</reference>
<evidence type="ECO:0000259" key="1">
    <source>
        <dbReference type="Pfam" id="PF15064"/>
    </source>
</evidence>
<evidence type="ECO:0000313" key="2">
    <source>
        <dbReference type="EMBL" id="RXM96363.1"/>
    </source>
</evidence>
<dbReference type="PANTHER" id="PTHR14327:SF1">
    <property type="entry name" value="CATION CHANNEL SPERM-ASSOCIATED AUXILIARY SUBUNIT GAMMA"/>
    <property type="match status" value="1"/>
</dbReference>
<dbReference type="InterPro" id="IPR028246">
    <property type="entry name" value="CATSPERG"/>
</dbReference>
<dbReference type="PANTHER" id="PTHR14327">
    <property type="entry name" value="CATION CHANNEL SPERM-ASSOCIATED PROTEIN SUBUNIT GAMMA"/>
    <property type="match status" value="1"/>
</dbReference>
<dbReference type="EMBL" id="SCEB01001674">
    <property type="protein sequence ID" value="RXM96363.1"/>
    <property type="molecule type" value="Genomic_DNA"/>
</dbReference>
<feature type="non-terminal residue" evidence="2">
    <location>
        <position position="1"/>
    </location>
</feature>
<dbReference type="Proteomes" id="UP000289886">
    <property type="component" value="Unassembled WGS sequence"/>
</dbReference>
<feature type="domain" description="CATSPERG beta-propeller" evidence="1">
    <location>
        <begin position="57"/>
        <end position="141"/>
    </location>
</feature>
<protein>
    <submittedName>
        <fullName evidence="2">Cation channel sperm-associated protein subunit gamma</fullName>
    </submittedName>
</protein>
<name>A0A444V7F4_ACIRT</name>
<evidence type="ECO:0000313" key="3">
    <source>
        <dbReference type="Proteomes" id="UP000289886"/>
    </source>
</evidence>